<dbReference type="AlphaFoldDB" id="W7DY65"/>
<dbReference type="EMBL" id="KI968797">
    <property type="protein sequence ID" value="EUN22993.1"/>
    <property type="molecule type" value="Genomic_DNA"/>
</dbReference>
<sequence>RDPHFPPPIYSFPNSHTSHKPRHDCCKHVNSCIEKKGEQVMHKGRKEKTKEKKSVSLCNDLPRHHYSNPW</sequence>
<dbReference type="Proteomes" id="UP000054337">
    <property type="component" value="Unassembled WGS sequence"/>
</dbReference>
<dbReference type="RefSeq" id="XP_014552569.1">
    <property type="nucleotide sequence ID" value="XM_014697083.1"/>
</dbReference>
<evidence type="ECO:0000313" key="2">
    <source>
        <dbReference type="EMBL" id="EUN22993.1"/>
    </source>
</evidence>
<gene>
    <name evidence="2" type="ORF">COCVIDRAFT_109989</name>
</gene>
<feature type="region of interest" description="Disordered" evidence="1">
    <location>
        <begin position="39"/>
        <end position="70"/>
    </location>
</feature>
<accession>W7DY65</accession>
<dbReference type="OrthoDB" id="3691840at2759"/>
<dbReference type="GeneID" id="26249684"/>
<organism evidence="2 3">
    <name type="scientific">Bipolaris victoriae (strain FI3)</name>
    <name type="common">Victoria blight of oats agent</name>
    <name type="synonym">Cochliobolus victoriae</name>
    <dbReference type="NCBI Taxonomy" id="930091"/>
    <lineage>
        <taxon>Eukaryota</taxon>
        <taxon>Fungi</taxon>
        <taxon>Dikarya</taxon>
        <taxon>Ascomycota</taxon>
        <taxon>Pezizomycotina</taxon>
        <taxon>Dothideomycetes</taxon>
        <taxon>Pleosporomycetidae</taxon>
        <taxon>Pleosporales</taxon>
        <taxon>Pleosporineae</taxon>
        <taxon>Pleosporaceae</taxon>
        <taxon>Bipolaris</taxon>
    </lineage>
</organism>
<dbReference type="HOGENOM" id="CLU_203561_0_0_1"/>
<feature type="region of interest" description="Disordered" evidence="1">
    <location>
        <begin position="1"/>
        <end position="20"/>
    </location>
</feature>
<evidence type="ECO:0000256" key="1">
    <source>
        <dbReference type="SAM" id="MobiDB-lite"/>
    </source>
</evidence>
<proteinExistence type="predicted"/>
<keyword evidence="3" id="KW-1185">Reference proteome</keyword>
<protein>
    <submittedName>
        <fullName evidence="2">Uncharacterized protein</fullName>
    </submittedName>
</protein>
<feature type="non-terminal residue" evidence="2">
    <location>
        <position position="1"/>
    </location>
</feature>
<reference evidence="2 3" key="1">
    <citation type="journal article" date="2013" name="PLoS Genet.">
        <title>Comparative genome structure, secondary metabolite, and effector coding capacity across Cochliobolus pathogens.</title>
        <authorList>
            <person name="Condon B.J."/>
            <person name="Leng Y."/>
            <person name="Wu D."/>
            <person name="Bushley K.E."/>
            <person name="Ohm R.A."/>
            <person name="Otillar R."/>
            <person name="Martin J."/>
            <person name="Schackwitz W."/>
            <person name="Grimwood J."/>
            <person name="MohdZainudin N."/>
            <person name="Xue C."/>
            <person name="Wang R."/>
            <person name="Manning V.A."/>
            <person name="Dhillon B."/>
            <person name="Tu Z.J."/>
            <person name="Steffenson B.J."/>
            <person name="Salamov A."/>
            <person name="Sun H."/>
            <person name="Lowry S."/>
            <person name="LaButti K."/>
            <person name="Han J."/>
            <person name="Copeland A."/>
            <person name="Lindquist E."/>
            <person name="Barry K."/>
            <person name="Schmutz J."/>
            <person name="Baker S.E."/>
            <person name="Ciuffetti L.M."/>
            <person name="Grigoriev I.V."/>
            <person name="Zhong S."/>
            <person name="Turgeon B.G."/>
        </authorList>
    </citation>
    <scope>NUCLEOTIDE SEQUENCE [LARGE SCALE GENOMIC DNA]</scope>
    <source>
        <strain evidence="2 3">FI3</strain>
    </source>
</reference>
<name>W7DY65_BIPV3</name>
<feature type="compositionally biased region" description="Pro residues" evidence="1">
    <location>
        <begin position="1"/>
        <end position="10"/>
    </location>
</feature>
<evidence type="ECO:0000313" key="3">
    <source>
        <dbReference type="Proteomes" id="UP000054337"/>
    </source>
</evidence>